<dbReference type="Pfam" id="PF00152">
    <property type="entry name" value="tRNA-synt_2"/>
    <property type="match status" value="1"/>
</dbReference>
<dbReference type="GO" id="GO:0006430">
    <property type="term" value="P:lysyl-tRNA aminoacylation"/>
    <property type="evidence" value="ECO:0007669"/>
    <property type="project" value="InterPro"/>
</dbReference>
<dbReference type="InterPro" id="IPR004364">
    <property type="entry name" value="Aa-tRNA-synt_II"/>
</dbReference>
<dbReference type="SUPFAM" id="SSF55681">
    <property type="entry name" value="Class II aaRS and biotin synthetases"/>
    <property type="match status" value="1"/>
</dbReference>
<gene>
    <name evidence="7" type="ORF">C7443_101314</name>
</gene>
<proteinExistence type="predicted"/>
<keyword evidence="4" id="KW-0067">ATP-binding</keyword>
<reference evidence="7 8" key="1">
    <citation type="submission" date="2018-05" db="EMBL/GenBank/DDBJ databases">
        <title>Genomic Encyclopedia of Type Strains, Phase IV (KMG-IV): sequencing the most valuable type-strain genomes for metagenomic binning, comparative biology and taxonomic classification.</title>
        <authorList>
            <person name="Goeker M."/>
        </authorList>
    </citation>
    <scope>NUCLEOTIDE SEQUENCE [LARGE SCALE GENOMIC DNA]</scope>
    <source>
        <strain evidence="7 8">DSM 23606</strain>
    </source>
</reference>
<dbReference type="AlphaFoldDB" id="A0A317N506"/>
<dbReference type="GO" id="GO:0005524">
    <property type="term" value="F:ATP binding"/>
    <property type="evidence" value="ECO:0007669"/>
    <property type="project" value="UniProtKB-KW"/>
</dbReference>
<organism evidence="7 8">
    <name type="scientific">Plasticicumulans acidivorans</name>
    <dbReference type="NCBI Taxonomy" id="886464"/>
    <lineage>
        <taxon>Bacteria</taxon>
        <taxon>Pseudomonadati</taxon>
        <taxon>Pseudomonadota</taxon>
        <taxon>Gammaproteobacteria</taxon>
        <taxon>Candidatus Competibacteraceae</taxon>
        <taxon>Plasticicumulans</taxon>
    </lineage>
</organism>
<keyword evidence="3" id="KW-0547">Nucleotide-binding</keyword>
<feature type="domain" description="Aminoacyl-transfer RNA synthetases class-II family profile" evidence="6">
    <location>
        <begin position="14"/>
        <end position="324"/>
    </location>
</feature>
<evidence type="ECO:0000256" key="3">
    <source>
        <dbReference type="ARBA" id="ARBA00022741"/>
    </source>
</evidence>
<evidence type="ECO:0000259" key="6">
    <source>
        <dbReference type="PROSITE" id="PS50862"/>
    </source>
</evidence>
<dbReference type="Proteomes" id="UP000246569">
    <property type="component" value="Unassembled WGS sequence"/>
</dbReference>
<dbReference type="PRINTS" id="PR00982">
    <property type="entry name" value="TRNASYNTHLYS"/>
</dbReference>
<keyword evidence="2" id="KW-0436">Ligase</keyword>
<dbReference type="PROSITE" id="PS50862">
    <property type="entry name" value="AA_TRNA_LIGASE_II"/>
    <property type="match status" value="1"/>
</dbReference>
<dbReference type="InterPro" id="IPR006195">
    <property type="entry name" value="aa-tRNA-synth_II"/>
</dbReference>
<dbReference type="RefSeq" id="WP_110016819.1">
    <property type="nucleotide sequence ID" value="NZ_QGTJ01000001.1"/>
</dbReference>
<dbReference type="PANTHER" id="PTHR42918">
    <property type="entry name" value="LYSYL-TRNA SYNTHETASE"/>
    <property type="match status" value="1"/>
</dbReference>
<sequence>MSESVDWRPACSLDALRLRAELLGRLRAFFAERGVLEVDTPALSAAAVSDPQLASFATHFNGPDGGPRWLQTSPEFAMKRLLAAGSGCIWQLCKVFRDGEAGRRHNPEFSLLEWYRLGFDHHRLMDEVAELVHTLLAGRRRLGDVEKLSYREAFLRHLGLDPFAIGVAEARAACLAQGIVPPPGMPEAVLDPWLDLLLSHRIEPQLGRERLTFLYDYPPSQAALARIRVEDSPAVGSRFELYLDGVELANGFHELGDAAEQRARFLADNGQRRALGLTPVPLDERFLAALAHGLPDCAGVALGFDRLLMLAQGASSLDAVLAFPQARA</sequence>
<dbReference type="NCBIfam" id="TIGR00462">
    <property type="entry name" value="genX"/>
    <property type="match status" value="1"/>
</dbReference>
<dbReference type="InterPro" id="IPR018149">
    <property type="entry name" value="Lys-tRNA-synth_II_C"/>
</dbReference>
<comment type="caution">
    <text evidence="7">The sequence shown here is derived from an EMBL/GenBank/DDBJ whole genome shotgun (WGS) entry which is preliminary data.</text>
</comment>
<comment type="catalytic activity">
    <reaction evidence="5">
        <text>D-beta-lysine + L-lysyl-[protein] + ATP = N(6)-((3R)-3,6-diaminohexanoyl)-L-lysyl-[protein] + AMP + diphosphate + H(+)</text>
        <dbReference type="Rhea" id="RHEA:83435"/>
        <dbReference type="Rhea" id="RHEA-COMP:9752"/>
        <dbReference type="Rhea" id="RHEA-COMP:20131"/>
        <dbReference type="ChEBI" id="CHEBI:15378"/>
        <dbReference type="ChEBI" id="CHEBI:29969"/>
        <dbReference type="ChEBI" id="CHEBI:30616"/>
        <dbReference type="ChEBI" id="CHEBI:33019"/>
        <dbReference type="ChEBI" id="CHEBI:84138"/>
        <dbReference type="ChEBI" id="CHEBI:156053"/>
        <dbReference type="ChEBI" id="CHEBI:456215"/>
    </reaction>
    <physiologicalReaction direction="left-to-right" evidence="5">
        <dbReference type="Rhea" id="RHEA:83436"/>
    </physiologicalReaction>
</comment>
<dbReference type="InterPro" id="IPR004525">
    <property type="entry name" value="EpmA"/>
</dbReference>
<dbReference type="Gene3D" id="3.30.930.10">
    <property type="entry name" value="Bira Bifunctional Protein, Domain 2"/>
    <property type="match status" value="1"/>
</dbReference>
<accession>A0A317N506</accession>
<dbReference type="GO" id="GO:0004824">
    <property type="term" value="F:lysine-tRNA ligase activity"/>
    <property type="evidence" value="ECO:0007669"/>
    <property type="project" value="InterPro"/>
</dbReference>
<keyword evidence="7" id="KW-0030">Aminoacyl-tRNA synthetase</keyword>
<name>A0A317N506_9GAMM</name>
<dbReference type="PANTHER" id="PTHR42918:SF6">
    <property type="entry name" value="ELONGATION FACTOR P--(R)-BETA-LYSINE LIGASE"/>
    <property type="match status" value="1"/>
</dbReference>
<dbReference type="EMBL" id="QGTJ01000001">
    <property type="protein sequence ID" value="PWV65829.1"/>
    <property type="molecule type" value="Genomic_DNA"/>
</dbReference>
<evidence type="ECO:0000256" key="5">
    <source>
        <dbReference type="ARBA" id="ARBA00052794"/>
    </source>
</evidence>
<dbReference type="InterPro" id="IPR045864">
    <property type="entry name" value="aa-tRNA-synth_II/BPL/LPL"/>
</dbReference>
<evidence type="ECO:0000256" key="2">
    <source>
        <dbReference type="ARBA" id="ARBA00022598"/>
    </source>
</evidence>
<keyword evidence="8" id="KW-1185">Reference proteome</keyword>
<comment type="subunit">
    <text evidence="1">Homodimer.</text>
</comment>
<dbReference type="FunFam" id="3.30.930.10:FF:000017">
    <property type="entry name" value="Elongation factor P--(R)-beta-lysine ligase"/>
    <property type="match status" value="1"/>
</dbReference>
<dbReference type="OrthoDB" id="9802326at2"/>
<evidence type="ECO:0000256" key="4">
    <source>
        <dbReference type="ARBA" id="ARBA00022840"/>
    </source>
</evidence>
<protein>
    <submittedName>
        <fullName evidence="7">Lysyl-tRNA synthetase class 2</fullName>
    </submittedName>
</protein>
<dbReference type="NCBIfam" id="NF006828">
    <property type="entry name" value="PRK09350.1"/>
    <property type="match status" value="1"/>
</dbReference>
<dbReference type="GO" id="GO:0005829">
    <property type="term" value="C:cytosol"/>
    <property type="evidence" value="ECO:0007669"/>
    <property type="project" value="TreeGrafter"/>
</dbReference>
<evidence type="ECO:0000313" key="7">
    <source>
        <dbReference type="EMBL" id="PWV65829.1"/>
    </source>
</evidence>
<dbReference type="GO" id="GO:0000049">
    <property type="term" value="F:tRNA binding"/>
    <property type="evidence" value="ECO:0007669"/>
    <property type="project" value="TreeGrafter"/>
</dbReference>
<evidence type="ECO:0000313" key="8">
    <source>
        <dbReference type="Proteomes" id="UP000246569"/>
    </source>
</evidence>
<evidence type="ECO:0000256" key="1">
    <source>
        <dbReference type="ARBA" id="ARBA00011738"/>
    </source>
</evidence>